<keyword evidence="2" id="KW-1185">Reference proteome</keyword>
<gene>
    <name evidence="1" type="ORF">TNCT_168461</name>
</gene>
<proteinExistence type="predicted"/>
<organism evidence="1 2">
    <name type="scientific">Trichonephila clavata</name>
    <name type="common">Joro spider</name>
    <name type="synonym">Nephila clavata</name>
    <dbReference type="NCBI Taxonomy" id="2740835"/>
    <lineage>
        <taxon>Eukaryota</taxon>
        <taxon>Metazoa</taxon>
        <taxon>Ecdysozoa</taxon>
        <taxon>Arthropoda</taxon>
        <taxon>Chelicerata</taxon>
        <taxon>Arachnida</taxon>
        <taxon>Araneae</taxon>
        <taxon>Araneomorphae</taxon>
        <taxon>Entelegynae</taxon>
        <taxon>Araneoidea</taxon>
        <taxon>Nephilidae</taxon>
        <taxon>Trichonephila</taxon>
    </lineage>
</organism>
<reference evidence="1" key="1">
    <citation type="submission" date="2020-07" db="EMBL/GenBank/DDBJ databases">
        <title>Multicomponent nature underlies the extraordinary mechanical properties of spider dragline silk.</title>
        <authorList>
            <person name="Kono N."/>
            <person name="Nakamura H."/>
            <person name="Mori M."/>
            <person name="Yoshida Y."/>
            <person name="Ohtoshi R."/>
            <person name="Malay A.D."/>
            <person name="Moran D.A.P."/>
            <person name="Tomita M."/>
            <person name="Numata K."/>
            <person name="Arakawa K."/>
        </authorList>
    </citation>
    <scope>NUCLEOTIDE SEQUENCE</scope>
</reference>
<name>A0A8X6I1F1_TRICU</name>
<dbReference type="EMBL" id="BMAO01007104">
    <property type="protein sequence ID" value="GFR13669.1"/>
    <property type="molecule type" value="Genomic_DNA"/>
</dbReference>
<sequence length="83" mass="9656">MNTIKDIFERCDVQDPYNTGTPAVLIIPLQFLRNIRDNSLLQLQESKGIPETPLSFQKLCTSIPHWHNLLEFILNKDPLLPIW</sequence>
<evidence type="ECO:0000313" key="2">
    <source>
        <dbReference type="Proteomes" id="UP000887116"/>
    </source>
</evidence>
<accession>A0A8X6I1F1</accession>
<evidence type="ECO:0000313" key="1">
    <source>
        <dbReference type="EMBL" id="GFR13669.1"/>
    </source>
</evidence>
<protein>
    <submittedName>
        <fullName evidence="1">Uncharacterized protein</fullName>
    </submittedName>
</protein>
<dbReference type="Proteomes" id="UP000887116">
    <property type="component" value="Unassembled WGS sequence"/>
</dbReference>
<dbReference type="AlphaFoldDB" id="A0A8X6I1F1"/>
<comment type="caution">
    <text evidence="1">The sequence shown here is derived from an EMBL/GenBank/DDBJ whole genome shotgun (WGS) entry which is preliminary data.</text>
</comment>